<organism evidence="3 4">
    <name type="scientific">Candidatus Dojkabacteria bacterium</name>
    <dbReference type="NCBI Taxonomy" id="2099670"/>
    <lineage>
        <taxon>Bacteria</taxon>
        <taxon>Candidatus Dojkabacteria</taxon>
    </lineage>
</organism>
<comment type="caution">
    <text evidence="3">The sequence shown here is derived from an EMBL/GenBank/DDBJ whole genome shotgun (WGS) entry which is preliminary data.</text>
</comment>
<gene>
    <name evidence="3" type="ORF">D6810_02945</name>
</gene>
<evidence type="ECO:0000313" key="3">
    <source>
        <dbReference type="EMBL" id="RMD76804.1"/>
    </source>
</evidence>
<keyword evidence="1" id="KW-0175">Coiled coil</keyword>
<evidence type="ECO:0008006" key="5">
    <source>
        <dbReference type="Google" id="ProtNLM"/>
    </source>
</evidence>
<feature type="transmembrane region" description="Helical" evidence="2">
    <location>
        <begin position="136"/>
        <end position="156"/>
    </location>
</feature>
<keyword evidence="2" id="KW-0812">Transmembrane</keyword>
<reference evidence="3 4" key="1">
    <citation type="submission" date="2018-10" db="EMBL/GenBank/DDBJ databases">
        <title>Thermophilic Lithotrophy and Phototrophy in an Intertidal, Iron-rich, Geothermal Spring.</title>
        <authorList>
            <person name="Ward L.M."/>
            <person name="Idei A."/>
            <person name="Nakagawa M."/>
            <person name="Ueno Y."/>
            <person name="Fischer W."/>
            <person name="Mcglynn S.E."/>
        </authorList>
    </citation>
    <scope>NUCLEOTIDE SEQUENCE [LARGE SCALE GENOMIC DNA]</scope>
    <source>
        <strain evidence="3">J137</strain>
    </source>
</reference>
<dbReference type="EMBL" id="RFKV01000095">
    <property type="protein sequence ID" value="RMD76804.1"/>
    <property type="molecule type" value="Genomic_DNA"/>
</dbReference>
<evidence type="ECO:0000313" key="4">
    <source>
        <dbReference type="Proteomes" id="UP000269410"/>
    </source>
</evidence>
<feature type="coiled-coil region" evidence="1">
    <location>
        <begin position="157"/>
        <end position="191"/>
    </location>
</feature>
<dbReference type="AlphaFoldDB" id="A0A3M0YZD2"/>
<name>A0A3M0YZD2_9BACT</name>
<keyword evidence="2" id="KW-1133">Transmembrane helix</keyword>
<protein>
    <recommendedName>
        <fullName evidence="5">Nucleotide exchange factor GrpE</fullName>
    </recommendedName>
</protein>
<evidence type="ECO:0000256" key="1">
    <source>
        <dbReference type="SAM" id="Coils"/>
    </source>
</evidence>
<accession>A0A3M0YZD2</accession>
<sequence length="325" mass="36796">MIIKVAMMHSKIKFNETKKILFLIIIITGILSNVSLSQTQGKSKELNQLRARIEKLEKANAKLSGGLSATNYNIQKIEKEIVVTLNSLETLKNDLAKTNKDLQEISDNLDVKIQQTNEKTAVEISGLNAKISKSTLYWAMGASLTILLLALLFGWFKKQLSREKISLLDQIRKISENLREEQIKLDEQLIKLLDTQIQLMSTKRHSSSDRIEETDHSLALKVADEIIRIKKNLSNMDPGTKGLKQLLASVERIQDNFKANGYEIIDLLYKPYDEGMKLSATFRLDENLKPGEQIITRIIKPQVNYKGVMIQSAQVEVSVGESRNT</sequence>
<proteinExistence type="predicted"/>
<dbReference type="Proteomes" id="UP000269410">
    <property type="component" value="Unassembled WGS sequence"/>
</dbReference>
<evidence type="ECO:0000256" key="2">
    <source>
        <dbReference type="SAM" id="Phobius"/>
    </source>
</evidence>
<keyword evidence="2" id="KW-0472">Membrane</keyword>
<feature type="coiled-coil region" evidence="1">
    <location>
        <begin position="39"/>
        <end position="119"/>
    </location>
</feature>